<dbReference type="SMART" id="SM00421">
    <property type="entry name" value="HTH_LUXR"/>
    <property type="match status" value="1"/>
</dbReference>
<reference evidence="3 4" key="1">
    <citation type="submission" date="2019-05" db="EMBL/GenBank/DDBJ databases">
        <title>Algicella ahnfeltiae gen. nov., sp. nov., a novel marine bacterium of the family Flavobacteriaceae isolated from a red alga.</title>
        <authorList>
            <person name="Nedashkovskaya O.I."/>
            <person name="Kukhlevskiy A.D."/>
            <person name="Kim S.-G."/>
            <person name="Zhukova N.V."/>
            <person name="Mikhailov V.V."/>
        </authorList>
    </citation>
    <scope>NUCLEOTIDE SEQUENCE [LARGE SCALE GENOMIC DNA]</scope>
    <source>
        <strain evidence="3 4">10Alg115</strain>
    </source>
</reference>
<keyword evidence="1" id="KW-1133">Transmembrane helix</keyword>
<keyword evidence="1" id="KW-0812">Transmembrane</keyword>
<dbReference type="Pfam" id="PF07495">
    <property type="entry name" value="Y_Y_Y"/>
    <property type="match status" value="1"/>
</dbReference>
<sequence>MMFLQNKLSIYLVLILLCLGVKRINGQEKNSGLPKINNFSKKDYNAGTQNWQIDQDTIGNIYFANNNGLLQFDGNSWQLYKIPNSSNIRSVKYDRTNGRIYVGGYNQFGYFESNLRGKLVFQSLLPLIDGTESKTTDFIWKIHIVNDEVVFQTFHKAYIFKDNEIKTLEAPKRFQFSFLVDNNLYFQDIEYGVFEYVNGVLIHLKGTEVLKNTEIWSILKMPNNALLFALLEKGLYTYQNEVVTPWETEANDFVKKNSTLGGIAILNNSLVFNTVLNGIIICTIDGKIKQHINLDKGLQNNTILSSFIDSNSNLWLGLDNGISHVSINSPFTYLGSSQNLSTVYGTVIYKEYLYVATNQGLFYRLLNNIFSDDSFKLVEGTTAQTWNVQVIGDDLVCANNRGAMLIKNNKVAKVLDNIGYYGFKEIPNRPNFIIGSNYGGFSIFEKTKTGLVYKNKLGDFDKASNIFEHDGNFLWLKRDNILYQMEISEDFKAFNSIKTITKFNDTVNGINSLQRINNEVYFQTNNHFYSYSKGQDRFFEDRKLSNYFKDLATINTLIEDSHGNLWYVFDESLGVLMKNKNRDYTNIIKPFSNLTGNLVPNYLSINTKDNKNIFIGLIDGLAHYDTTVSNKISVPRAVIRSFIYENDTIMQGNPQQSSFNIKIPYKSNNIKFTFSSPEYNREPILYSYKLEPFDQEWSLWTKNAMKEYTNLIENEYEMHVRVKNSYSNVSDPTLFKFRIYPPWYRHYLAYICYSLFIIVSMYFISLWMKLKIRKDKYYETLEHRKRYLEKEARIISEQYKLEKEIEDLNRDKLQTKILAKDKELVSNSLQVVKKNKILNGIIDKLKKLETSDISVETKSQLHSLKKSVLKEINADKSWKDLEKHIKNVHFEFLKRLQEKYENITPRELDLSTYLLINMSTKEIAEVMNISKGGVELARYRLRKKLGLSRKDNLTGFLMNI</sequence>
<dbReference type="GO" id="GO:0003677">
    <property type="term" value="F:DNA binding"/>
    <property type="evidence" value="ECO:0007669"/>
    <property type="project" value="InterPro"/>
</dbReference>
<dbReference type="Gene3D" id="2.130.10.10">
    <property type="entry name" value="YVTN repeat-like/Quinoprotein amine dehydrogenase"/>
    <property type="match status" value="2"/>
</dbReference>
<dbReference type="InterPro" id="IPR013783">
    <property type="entry name" value="Ig-like_fold"/>
</dbReference>
<accession>A0A5B7TSV2</accession>
<dbReference type="KEGG" id="fbe:FF125_07500"/>
<dbReference type="InterPro" id="IPR015943">
    <property type="entry name" value="WD40/YVTN_repeat-like_dom_sf"/>
</dbReference>
<dbReference type="Proteomes" id="UP000306229">
    <property type="component" value="Chromosome"/>
</dbReference>
<name>A0A5B7TSV2_9FLAO</name>
<evidence type="ECO:0000256" key="1">
    <source>
        <dbReference type="SAM" id="Phobius"/>
    </source>
</evidence>
<dbReference type="RefSeq" id="WP_138949181.1">
    <property type="nucleotide sequence ID" value="NZ_CP040749.1"/>
</dbReference>
<dbReference type="EMBL" id="CP040749">
    <property type="protein sequence ID" value="QCX38283.1"/>
    <property type="molecule type" value="Genomic_DNA"/>
</dbReference>
<organism evidence="3 4">
    <name type="scientific">Aureibaculum algae</name>
    <dbReference type="NCBI Taxonomy" id="2584122"/>
    <lineage>
        <taxon>Bacteria</taxon>
        <taxon>Pseudomonadati</taxon>
        <taxon>Bacteroidota</taxon>
        <taxon>Flavobacteriia</taxon>
        <taxon>Flavobacteriales</taxon>
        <taxon>Flavobacteriaceae</taxon>
        <taxon>Aureibaculum</taxon>
    </lineage>
</organism>
<dbReference type="Gene3D" id="2.60.40.10">
    <property type="entry name" value="Immunoglobulins"/>
    <property type="match status" value="1"/>
</dbReference>
<dbReference type="SUPFAM" id="SSF63829">
    <property type="entry name" value="Calcium-dependent phosphotriesterase"/>
    <property type="match status" value="1"/>
</dbReference>
<evidence type="ECO:0000259" key="2">
    <source>
        <dbReference type="SMART" id="SM00421"/>
    </source>
</evidence>
<evidence type="ECO:0000313" key="3">
    <source>
        <dbReference type="EMBL" id="QCX38283.1"/>
    </source>
</evidence>
<dbReference type="AlphaFoldDB" id="A0A5B7TSV2"/>
<proteinExistence type="predicted"/>
<dbReference type="SUPFAM" id="SSF46894">
    <property type="entry name" value="C-terminal effector domain of the bipartite response regulators"/>
    <property type="match status" value="1"/>
</dbReference>
<dbReference type="InterPro" id="IPR000792">
    <property type="entry name" value="Tscrpt_reg_LuxR_C"/>
</dbReference>
<dbReference type="InterPro" id="IPR011123">
    <property type="entry name" value="Y_Y_Y"/>
</dbReference>
<dbReference type="OrthoDB" id="1090267at2"/>
<evidence type="ECO:0000313" key="4">
    <source>
        <dbReference type="Proteomes" id="UP000306229"/>
    </source>
</evidence>
<dbReference type="InterPro" id="IPR036388">
    <property type="entry name" value="WH-like_DNA-bd_sf"/>
</dbReference>
<dbReference type="Pfam" id="PF00196">
    <property type="entry name" value="GerE"/>
    <property type="match status" value="1"/>
</dbReference>
<dbReference type="InterPro" id="IPR016032">
    <property type="entry name" value="Sig_transdc_resp-reg_C-effctor"/>
</dbReference>
<keyword evidence="1" id="KW-0472">Membrane</keyword>
<dbReference type="GO" id="GO:0006355">
    <property type="term" value="P:regulation of DNA-templated transcription"/>
    <property type="evidence" value="ECO:0007669"/>
    <property type="project" value="InterPro"/>
</dbReference>
<protein>
    <submittedName>
        <fullName evidence="3">Regulator</fullName>
    </submittedName>
</protein>
<dbReference type="Gene3D" id="1.10.10.10">
    <property type="entry name" value="Winged helix-like DNA-binding domain superfamily/Winged helix DNA-binding domain"/>
    <property type="match status" value="1"/>
</dbReference>
<keyword evidence="4" id="KW-1185">Reference proteome</keyword>
<feature type="domain" description="HTH luxR-type" evidence="2">
    <location>
        <begin position="900"/>
        <end position="957"/>
    </location>
</feature>
<gene>
    <name evidence="3" type="ORF">FF125_07500</name>
</gene>
<feature type="transmembrane region" description="Helical" evidence="1">
    <location>
        <begin position="747"/>
        <end position="768"/>
    </location>
</feature>